<dbReference type="GO" id="GO:0006355">
    <property type="term" value="P:regulation of DNA-templated transcription"/>
    <property type="evidence" value="ECO:0007669"/>
    <property type="project" value="InterPro"/>
</dbReference>
<dbReference type="SUPFAM" id="SSF46894">
    <property type="entry name" value="C-terminal effector domain of the bipartite response regulators"/>
    <property type="match status" value="1"/>
</dbReference>
<keyword evidence="2" id="KW-0238">DNA-binding</keyword>
<dbReference type="Gene3D" id="1.10.10.10">
    <property type="entry name" value="Winged helix-like DNA-binding domain superfamily/Winged helix DNA-binding domain"/>
    <property type="match status" value="1"/>
</dbReference>
<keyword evidence="1" id="KW-0805">Transcription regulation</keyword>
<gene>
    <name evidence="5" type="ORF">FuraDRAFT_2418</name>
</gene>
<dbReference type="AlphaFoldDB" id="B9Z4Y3"/>
<comment type="caution">
    <text evidence="5">The sequence shown here is derived from an EMBL/GenBank/DDBJ whole genome shotgun (WGS) entry which is preliminary data.</text>
</comment>
<dbReference type="EMBL" id="ACIS01000006">
    <property type="protein sequence ID" value="EEG08215.1"/>
    <property type="molecule type" value="Genomic_DNA"/>
</dbReference>
<accession>B9Z4Y3</accession>
<dbReference type="GO" id="GO:0003677">
    <property type="term" value="F:DNA binding"/>
    <property type="evidence" value="ECO:0007669"/>
    <property type="project" value="UniProtKB-KW"/>
</dbReference>
<dbReference type="InterPro" id="IPR016032">
    <property type="entry name" value="Sig_transdc_resp-reg_C-effctor"/>
</dbReference>
<sequence>MRNRYLGRLANSVIILLDELVTVNHPDQLNRYLNSMKSHLPTDSRLLLVVTQSALPALVLHHLAGVDWPGQWLSLYRKEAFYLVDPVLRAAPHVPIVWPDLMASIPPTRDENRFFHLCARYGLTRGFSWIEERGDYRVILSVAGVEAERDRAAQDLLECLMPRLADVAVRIVSARPNLSRLSKRECHILHCMTNGLPDHETAERVGLTTRTVRDKINKIKLLYGATNRCHLMSILFGLDFPAP</sequence>
<dbReference type="Proteomes" id="UP000003165">
    <property type="component" value="Unassembled WGS sequence"/>
</dbReference>
<dbReference type="InterPro" id="IPR036693">
    <property type="entry name" value="TF_LuxR_autoind-bd_dom_sf"/>
</dbReference>
<evidence type="ECO:0000256" key="1">
    <source>
        <dbReference type="ARBA" id="ARBA00023015"/>
    </source>
</evidence>
<organism evidence="5 6">
    <name type="scientific">Pseudogulbenkiania ferrooxidans 2002</name>
    <dbReference type="NCBI Taxonomy" id="279714"/>
    <lineage>
        <taxon>Bacteria</taxon>
        <taxon>Pseudomonadati</taxon>
        <taxon>Pseudomonadota</taxon>
        <taxon>Betaproteobacteria</taxon>
        <taxon>Neisseriales</taxon>
        <taxon>Chromobacteriaceae</taxon>
        <taxon>Pseudogulbenkiania</taxon>
    </lineage>
</organism>
<evidence type="ECO:0000313" key="5">
    <source>
        <dbReference type="EMBL" id="EEG08215.1"/>
    </source>
</evidence>
<dbReference type="InterPro" id="IPR036388">
    <property type="entry name" value="WH-like_DNA-bd_sf"/>
</dbReference>
<keyword evidence="3" id="KW-0804">Transcription</keyword>
<dbReference type="Pfam" id="PF03472">
    <property type="entry name" value="Autoind_bind"/>
    <property type="match status" value="1"/>
</dbReference>
<dbReference type="SUPFAM" id="SSF75516">
    <property type="entry name" value="Pheromone-binding domain of LuxR-like quorum-sensing transcription factors"/>
    <property type="match status" value="1"/>
</dbReference>
<reference evidence="5 6" key="1">
    <citation type="submission" date="2009-02" db="EMBL/GenBank/DDBJ databases">
        <title>Sequencing of the draft genome and assembly of Lutiella nitroferrum 2002.</title>
        <authorList>
            <consortium name="US DOE Joint Genome Institute (JGI-PGF)"/>
            <person name="Lucas S."/>
            <person name="Copeland A."/>
            <person name="Lapidus A."/>
            <person name="Glavina del Rio T."/>
            <person name="Tice H."/>
            <person name="Bruce D."/>
            <person name="Goodwin L."/>
            <person name="Pitluck S."/>
            <person name="Larimer F."/>
            <person name="Land M.L."/>
            <person name="Hauser L."/>
            <person name="Coates J.D."/>
        </authorList>
    </citation>
    <scope>NUCLEOTIDE SEQUENCE [LARGE SCALE GENOMIC DNA]</scope>
    <source>
        <strain evidence="5 6">2002</strain>
    </source>
</reference>
<dbReference type="InterPro" id="IPR005143">
    <property type="entry name" value="TF_LuxR_autoind-bd_dom"/>
</dbReference>
<dbReference type="InterPro" id="IPR000792">
    <property type="entry name" value="Tscrpt_reg_LuxR_C"/>
</dbReference>
<evidence type="ECO:0000259" key="4">
    <source>
        <dbReference type="SMART" id="SM00421"/>
    </source>
</evidence>
<proteinExistence type="predicted"/>
<dbReference type="Gene3D" id="3.30.450.80">
    <property type="entry name" value="Transcription factor LuxR-like, autoinducer-binding domain"/>
    <property type="match status" value="1"/>
</dbReference>
<dbReference type="Pfam" id="PF00196">
    <property type="entry name" value="GerE"/>
    <property type="match status" value="1"/>
</dbReference>
<dbReference type="SMART" id="SM00421">
    <property type="entry name" value="HTH_LUXR"/>
    <property type="match status" value="1"/>
</dbReference>
<keyword evidence="6" id="KW-1185">Reference proteome</keyword>
<dbReference type="eggNOG" id="COG2197">
    <property type="taxonomic scope" value="Bacteria"/>
</dbReference>
<evidence type="ECO:0000313" key="6">
    <source>
        <dbReference type="Proteomes" id="UP000003165"/>
    </source>
</evidence>
<evidence type="ECO:0000256" key="2">
    <source>
        <dbReference type="ARBA" id="ARBA00023125"/>
    </source>
</evidence>
<evidence type="ECO:0000256" key="3">
    <source>
        <dbReference type="ARBA" id="ARBA00023163"/>
    </source>
</evidence>
<name>B9Z4Y3_9NEIS</name>
<feature type="domain" description="HTH luxR-type" evidence="4">
    <location>
        <begin position="178"/>
        <end position="235"/>
    </location>
</feature>
<protein>
    <submittedName>
        <fullName evidence="5">Transcriptional regulator, LuxR family</fullName>
    </submittedName>
</protein>